<name>A0A1G6L7Y7_9BACI</name>
<evidence type="ECO:0000313" key="5">
    <source>
        <dbReference type="Proteomes" id="UP000242662"/>
    </source>
</evidence>
<dbReference type="CDD" id="cd05237">
    <property type="entry name" value="UDP_invert_4-6DH_SDR_e"/>
    <property type="match status" value="1"/>
</dbReference>
<dbReference type="InterPro" id="IPR051203">
    <property type="entry name" value="Polysaccharide_Synthase-Rel"/>
</dbReference>
<dbReference type="InterPro" id="IPR036291">
    <property type="entry name" value="NAD(P)-bd_dom_sf"/>
</dbReference>
<feature type="transmembrane region" description="Helical" evidence="2">
    <location>
        <begin position="40"/>
        <end position="61"/>
    </location>
</feature>
<keyword evidence="5" id="KW-1185">Reference proteome</keyword>
<keyword evidence="2" id="KW-0472">Membrane</keyword>
<evidence type="ECO:0000259" key="3">
    <source>
        <dbReference type="Pfam" id="PF02719"/>
    </source>
</evidence>
<keyword evidence="2" id="KW-0812">Transmembrane</keyword>
<dbReference type="PANTHER" id="PTHR43318">
    <property type="entry name" value="UDP-N-ACETYLGLUCOSAMINE 4,6-DEHYDRATASE"/>
    <property type="match status" value="1"/>
</dbReference>
<proteinExistence type="inferred from homology"/>
<dbReference type="PANTHER" id="PTHR43318:SF1">
    <property type="entry name" value="POLYSACCHARIDE BIOSYNTHESIS PROTEIN EPSC-RELATED"/>
    <property type="match status" value="1"/>
</dbReference>
<dbReference type="Pfam" id="PF02719">
    <property type="entry name" value="Polysacc_synt_2"/>
    <property type="match status" value="1"/>
</dbReference>
<dbReference type="AlphaFoldDB" id="A0A1G6L7Y7"/>
<evidence type="ECO:0000256" key="2">
    <source>
        <dbReference type="SAM" id="Phobius"/>
    </source>
</evidence>
<feature type="transmembrane region" description="Helical" evidence="2">
    <location>
        <begin position="12"/>
        <end position="34"/>
    </location>
</feature>
<dbReference type="STRING" id="1464122.SAMN05421737_10833"/>
<comment type="similarity">
    <text evidence="1">Belongs to the polysaccharide synthase family.</text>
</comment>
<reference evidence="5" key="1">
    <citation type="submission" date="2016-09" db="EMBL/GenBank/DDBJ databases">
        <authorList>
            <person name="Varghese N."/>
            <person name="Submissions S."/>
        </authorList>
    </citation>
    <scope>NUCLEOTIDE SEQUENCE [LARGE SCALE GENOMIC DNA]</scope>
    <source>
        <strain evidence="5">25nlg</strain>
    </source>
</reference>
<dbReference type="SUPFAM" id="SSF51735">
    <property type="entry name" value="NAD(P)-binding Rossmann-fold domains"/>
    <property type="match status" value="2"/>
</dbReference>
<dbReference type="Pfam" id="PF13727">
    <property type="entry name" value="CoA_binding_3"/>
    <property type="match status" value="1"/>
</dbReference>
<feature type="transmembrane region" description="Helical" evidence="2">
    <location>
        <begin position="73"/>
        <end position="93"/>
    </location>
</feature>
<protein>
    <submittedName>
        <fullName evidence="4">NDP-sugar epimerase, includes UDP-GlcNAc-inverting 4,6-dehydratase FlaA1 and capsular polysaccharide biosynthesis protein EpsC</fullName>
    </submittedName>
</protein>
<evidence type="ECO:0000256" key="1">
    <source>
        <dbReference type="ARBA" id="ARBA00007430"/>
    </source>
</evidence>
<organism evidence="4 5">
    <name type="scientific">Shouchella lonarensis</name>
    <dbReference type="NCBI Taxonomy" id="1464122"/>
    <lineage>
        <taxon>Bacteria</taxon>
        <taxon>Bacillati</taxon>
        <taxon>Bacillota</taxon>
        <taxon>Bacilli</taxon>
        <taxon>Bacillales</taxon>
        <taxon>Bacillaceae</taxon>
        <taxon>Shouchella</taxon>
    </lineage>
</organism>
<gene>
    <name evidence="4" type="ORF">SAMN05421737_10833</name>
</gene>
<keyword evidence="2" id="KW-1133">Transmembrane helix</keyword>
<dbReference type="EMBL" id="FMYM01000008">
    <property type="protein sequence ID" value="SDC39354.1"/>
    <property type="molecule type" value="Genomic_DNA"/>
</dbReference>
<dbReference type="InterPro" id="IPR003869">
    <property type="entry name" value="Polysac_CapD-like"/>
</dbReference>
<feature type="domain" description="Polysaccharide biosynthesis protein CapD-like" evidence="3">
    <location>
        <begin position="275"/>
        <end position="556"/>
    </location>
</feature>
<dbReference type="OrthoDB" id="9803111at2"/>
<dbReference type="Proteomes" id="UP000242662">
    <property type="component" value="Unassembled WGS sequence"/>
</dbReference>
<accession>A0A1G6L7Y7</accession>
<evidence type="ECO:0000313" key="4">
    <source>
        <dbReference type="EMBL" id="SDC39354.1"/>
    </source>
</evidence>
<dbReference type="Gene3D" id="3.40.50.720">
    <property type="entry name" value="NAD(P)-binding Rossmann-like Domain"/>
    <property type="match status" value="2"/>
</dbReference>
<sequence>MNGKRRWMPLVMMDSVIVFFAIFVSYFLLFLAPFSLTMNLTISSFLLLCLHHLCAYVFNFYKRAWEYAGVGEIKVIVSVVTIPILCVIMVHFFLLQFDIRVLVVTWMMHMLFIGGLRLMNNLYRGHAESKKTGRRTLIIGAGSAGTLLAQRLRQRVQEIEPIGYLDDNFTKHGLEIVGLPVLGSIKQVKNIVSEFQVDCIIIAIPSLSKSVLNRIITLCAETKVQTQILPSLEDLMLGRVQVSEFTDVNVEDLLGREPVKLDAEGVTEYITGKVILVTGAGGSIGSEVCRQLSRFSPEKLVLQGHGENSIYLIERELREEVPSLLIETEISDIKDKEAMLSMMTKHRPHVIFHAAAHKHVVLMEHHFEEAVKNNVVGTRNVAEAAHEVGVNTFVMISTDKAVHPTSVMGATKRLAEAVIQHLDTVSDTRFVAVRFGNVLGSRGSVIPFFKEQIKAGGPVTVTHPDMARYFMTIPEASRLVLQAGVFAQGGEIFVLDMGEPVKIVDLARNLICLSGYTEDEIHITFTGVRPGEKLTEELLGEDEVHEEQVYPKIYRGKRKKLKHHDVEKFLSQFEKREVGKEELLRVANNI</sequence>